<dbReference type="AlphaFoldDB" id="A0AAQ3Q5K7"/>
<feature type="region of interest" description="Disordered" evidence="4">
    <location>
        <begin position="89"/>
        <end position="109"/>
    </location>
</feature>
<name>A0AAQ3Q5K7_9LILI</name>
<sequence length="404" mass="45591">MASFYDPSAHASGSGLSRRPASSERPRPPVTAPLHADIDPPPRPRPFLQSLALGLIVLLGCLQFFPATHFRDPSDPYRNWIPINYNRSQPIEQSTNPKASENEDHNAMRKQDKEVGRLDVFSSMDCLDLRVLAVLANSTLSNSRHPERIFFHFFVPENEDKKLSYYKLKVLLPHSNIQIIGLKEVKKKLMSPTLSEELLGPLLPEILPFVIPSVDSSVKKFLYVSPSTIIEGHVEEIFDIDLGTHAIAAAEDCGRRLGDYVNTDVLSAIQRTAAKTWVSNEPYDKDACLPDLNLLLLDARKLENNLTDAILWWTKVLDLKPQRVNDVSIATALAFYQRYAKLPFSWKLHESTSIGNKSEAKFLTFDGPTKVCSQDNDQQQRSNDGNIWNKYITPNFEAILSHEN</sequence>
<comment type="pathway">
    <text evidence="1">Glycan metabolism; pectin biosynthesis.</text>
</comment>
<accession>A0AAQ3Q5K7</accession>
<gene>
    <name evidence="5" type="ORF">Cni_G08267</name>
</gene>
<feature type="compositionally biased region" description="Basic and acidic residues" evidence="4">
    <location>
        <begin position="100"/>
        <end position="109"/>
    </location>
</feature>
<dbReference type="GO" id="GO:0016757">
    <property type="term" value="F:glycosyltransferase activity"/>
    <property type="evidence" value="ECO:0007669"/>
    <property type="project" value="UniProtKB-KW"/>
</dbReference>
<dbReference type="Gene3D" id="3.90.550.10">
    <property type="entry name" value="Spore Coat Polysaccharide Biosynthesis Protein SpsA, Chain A"/>
    <property type="match status" value="1"/>
</dbReference>
<dbReference type="EMBL" id="CP136891">
    <property type="protein sequence ID" value="WOK99555.1"/>
    <property type="molecule type" value="Genomic_DNA"/>
</dbReference>
<keyword evidence="3" id="KW-0808">Transferase</keyword>
<dbReference type="InterPro" id="IPR029044">
    <property type="entry name" value="Nucleotide-diphossugar_trans"/>
</dbReference>
<evidence type="ECO:0000256" key="4">
    <source>
        <dbReference type="SAM" id="MobiDB-lite"/>
    </source>
</evidence>
<evidence type="ECO:0000313" key="6">
    <source>
        <dbReference type="Proteomes" id="UP001327560"/>
    </source>
</evidence>
<organism evidence="5 6">
    <name type="scientific">Canna indica</name>
    <name type="common">Indian-shot</name>
    <dbReference type="NCBI Taxonomy" id="4628"/>
    <lineage>
        <taxon>Eukaryota</taxon>
        <taxon>Viridiplantae</taxon>
        <taxon>Streptophyta</taxon>
        <taxon>Embryophyta</taxon>
        <taxon>Tracheophyta</taxon>
        <taxon>Spermatophyta</taxon>
        <taxon>Magnoliopsida</taxon>
        <taxon>Liliopsida</taxon>
        <taxon>Zingiberales</taxon>
        <taxon>Cannaceae</taxon>
        <taxon>Canna</taxon>
    </lineage>
</organism>
<feature type="region of interest" description="Disordered" evidence="4">
    <location>
        <begin position="1"/>
        <end position="42"/>
    </location>
</feature>
<evidence type="ECO:0000313" key="5">
    <source>
        <dbReference type="EMBL" id="WOK99555.1"/>
    </source>
</evidence>
<proteinExistence type="predicted"/>
<dbReference type="InterPro" id="IPR050748">
    <property type="entry name" value="Glycosyltrans_8_dom-fam"/>
</dbReference>
<dbReference type="PANTHER" id="PTHR13778">
    <property type="entry name" value="GLYCOSYLTRANSFERASE 8 DOMAIN-CONTAINING PROTEIN"/>
    <property type="match status" value="1"/>
</dbReference>
<dbReference type="PANTHER" id="PTHR13778:SF47">
    <property type="entry name" value="LIPOPOLYSACCHARIDE 1,3-GALACTOSYLTRANSFERASE"/>
    <property type="match status" value="1"/>
</dbReference>
<evidence type="ECO:0008006" key="7">
    <source>
        <dbReference type="Google" id="ProtNLM"/>
    </source>
</evidence>
<dbReference type="GO" id="GO:0005794">
    <property type="term" value="C:Golgi apparatus"/>
    <property type="evidence" value="ECO:0007669"/>
    <property type="project" value="TreeGrafter"/>
</dbReference>
<evidence type="ECO:0000256" key="3">
    <source>
        <dbReference type="ARBA" id="ARBA00022679"/>
    </source>
</evidence>
<dbReference type="SUPFAM" id="SSF53448">
    <property type="entry name" value="Nucleotide-diphospho-sugar transferases"/>
    <property type="match status" value="1"/>
</dbReference>
<dbReference type="Proteomes" id="UP001327560">
    <property type="component" value="Chromosome 2"/>
</dbReference>
<evidence type="ECO:0000256" key="2">
    <source>
        <dbReference type="ARBA" id="ARBA00022676"/>
    </source>
</evidence>
<reference evidence="5 6" key="1">
    <citation type="submission" date="2023-10" db="EMBL/GenBank/DDBJ databases">
        <title>Chromosome-scale genome assembly provides insights into flower coloration mechanisms of Canna indica.</title>
        <authorList>
            <person name="Li C."/>
        </authorList>
    </citation>
    <scope>NUCLEOTIDE SEQUENCE [LARGE SCALE GENOMIC DNA]</scope>
    <source>
        <tissue evidence="5">Flower</tissue>
    </source>
</reference>
<keyword evidence="2" id="KW-0328">Glycosyltransferase</keyword>
<feature type="compositionally biased region" description="Polar residues" evidence="4">
    <location>
        <begin position="89"/>
        <end position="99"/>
    </location>
</feature>
<evidence type="ECO:0000256" key="1">
    <source>
        <dbReference type="ARBA" id="ARBA00004877"/>
    </source>
</evidence>
<protein>
    <recommendedName>
        <fullName evidence="7">Hexosyltransferase</fullName>
    </recommendedName>
</protein>
<keyword evidence="6" id="KW-1185">Reference proteome</keyword>